<feature type="transmembrane region" description="Helical" evidence="1">
    <location>
        <begin position="329"/>
        <end position="349"/>
    </location>
</feature>
<gene>
    <name evidence="2" type="ORF">MNBD_IGNAVI01-1691</name>
</gene>
<dbReference type="Gene3D" id="3.30.70.1440">
    <property type="entry name" value="Multidrug efflux transporter AcrB pore domain"/>
    <property type="match status" value="1"/>
</dbReference>
<feature type="non-terminal residue" evidence="2">
    <location>
        <position position="882"/>
    </location>
</feature>
<feature type="transmembrane region" description="Helical" evidence="1">
    <location>
        <begin position="384"/>
        <end position="406"/>
    </location>
</feature>
<feature type="transmembrane region" description="Helical" evidence="1">
    <location>
        <begin position="459"/>
        <end position="480"/>
    </location>
</feature>
<sequence>MRKLIAPFVKYPFYANIIIAFIILLGGFSLLSMKKSFFPETKSRVIVITVTYPGASPKEMEEGITTRIEEAVRSIVGIKEMNSTSSENFAKVNIETTGEYDLDETLIEVKNAVDGISSFPSAAEKPIVYKRRSRTQAAYMALSGDADLLTLKKYAQEIEEDFLLSGILSKVTLNGYPDLEVSVEVTEENLLRYNLTFDMIAAAIAANNTDVAAGQIKSDDEEILIRSRNRSVNPSTIGEIIIRANDDGSFLRIRNVANVKTKFADVSSNAKVNGKPAVFFSVEKLGNEDLQEISDYLNNYVKEFNDKYDFIKLDITYDFNSMLDSRLNLLLRNGGMGLLLVIISLAFFLSFRLSLWVAWGIPSAFLGMFIVANLSGITINMISLFGMILVVGILVDDGIVIAENIFTHFEMGKSPKKAALDGVVEVYPAVLTSVLTTIVAFAPLMFLQGRMEILYEMAFIVIFSLGFSLVEALFVLPAHLSSPHILRRYDEKKTGRIRQKTEKVIYLMRDVIYKNVLESIIKWRWIVVTIPIALILITIGMIKGTIIRTTFFPTVAFDMFAVNVAFTPGSGEKKTKGYLEKFDNLIWAVNDELKEEFADTNDFVTFTFRSVGSAFNGQEIGAHAGNVNVLMRDMEGAPISTFEISARVRDKIGEVPGASKFTVGGRNRWGSPVSISLLGKNLEELNSAKEMLITSLKEMPELNNVKDNNSLGKQEIQIKLKPKAYFLGLSQAEIAKQVRQGFYGGQVQRLQQGKDEIRIWVRYPKEDRLNIGQFEDMKIKTIKGEFPLTELVTYNLERGPVNIQRFNGSRDARIDADLLNPYAPVPPILEYIRNEIIPEIKALHPGVRVVYRGQAQDSAESMSQIVSLFSIAFALIILILII</sequence>
<keyword evidence="1" id="KW-0472">Membrane</keyword>
<keyword evidence="1" id="KW-0812">Transmembrane</keyword>
<dbReference type="SUPFAM" id="SSF82714">
    <property type="entry name" value="Multidrug efflux transporter AcrB TolC docking domain, DN and DC subdomains"/>
    <property type="match status" value="2"/>
</dbReference>
<dbReference type="PANTHER" id="PTHR32063:SF33">
    <property type="entry name" value="RND SUPERFAMILY EFFLUX PUMP PERMEASE COMPONENT"/>
    <property type="match status" value="1"/>
</dbReference>
<dbReference type="PRINTS" id="PR00702">
    <property type="entry name" value="ACRIFLAVINRP"/>
</dbReference>
<reference evidence="2" key="1">
    <citation type="submission" date="2018-06" db="EMBL/GenBank/DDBJ databases">
        <authorList>
            <person name="Zhirakovskaya E."/>
        </authorList>
    </citation>
    <scope>NUCLEOTIDE SEQUENCE</scope>
</reference>
<dbReference type="Gene3D" id="3.30.2090.10">
    <property type="entry name" value="Multidrug efflux transporter AcrB TolC docking domain, DN and DC subdomains"/>
    <property type="match status" value="2"/>
</dbReference>
<dbReference type="PANTHER" id="PTHR32063">
    <property type="match status" value="1"/>
</dbReference>
<dbReference type="AlphaFoldDB" id="A0A3B1CE17"/>
<keyword evidence="1" id="KW-1133">Transmembrane helix</keyword>
<dbReference type="Gene3D" id="1.20.1640.10">
    <property type="entry name" value="Multidrug efflux transporter AcrB transmembrane domain"/>
    <property type="match status" value="2"/>
</dbReference>
<dbReference type="InterPro" id="IPR001036">
    <property type="entry name" value="Acrflvin-R"/>
</dbReference>
<feature type="transmembrane region" description="Helical" evidence="1">
    <location>
        <begin position="862"/>
        <end position="881"/>
    </location>
</feature>
<dbReference type="SUPFAM" id="SSF82693">
    <property type="entry name" value="Multidrug efflux transporter AcrB pore domain, PN1, PN2, PC1 and PC2 subdomains"/>
    <property type="match status" value="1"/>
</dbReference>
<feature type="transmembrane region" description="Helical" evidence="1">
    <location>
        <begin position="355"/>
        <end position="372"/>
    </location>
</feature>
<protein>
    <submittedName>
        <fullName evidence="2">Acriflavin resistance protein</fullName>
    </submittedName>
</protein>
<dbReference type="InterPro" id="IPR027463">
    <property type="entry name" value="AcrB_DN_DC_subdom"/>
</dbReference>
<dbReference type="Gene3D" id="3.30.70.1430">
    <property type="entry name" value="Multidrug efflux transporter AcrB pore domain"/>
    <property type="match status" value="2"/>
</dbReference>
<feature type="transmembrane region" description="Helical" evidence="1">
    <location>
        <begin position="426"/>
        <end position="447"/>
    </location>
</feature>
<feature type="transmembrane region" description="Helical" evidence="1">
    <location>
        <begin position="12"/>
        <end position="33"/>
    </location>
</feature>
<name>A0A3B1CE17_9ZZZZ</name>
<dbReference type="Pfam" id="PF00873">
    <property type="entry name" value="ACR_tran"/>
    <property type="match status" value="1"/>
</dbReference>
<dbReference type="Gene3D" id="3.30.70.1320">
    <property type="entry name" value="Multidrug efflux transporter AcrB pore domain like"/>
    <property type="match status" value="1"/>
</dbReference>
<feature type="transmembrane region" description="Helical" evidence="1">
    <location>
        <begin position="523"/>
        <end position="542"/>
    </location>
</feature>
<dbReference type="GO" id="GO:0005886">
    <property type="term" value="C:plasma membrane"/>
    <property type="evidence" value="ECO:0007669"/>
    <property type="project" value="TreeGrafter"/>
</dbReference>
<accession>A0A3B1CE17</accession>
<dbReference type="EMBL" id="UOGD01000282">
    <property type="protein sequence ID" value="VAX24811.1"/>
    <property type="molecule type" value="Genomic_DNA"/>
</dbReference>
<organism evidence="2">
    <name type="scientific">hydrothermal vent metagenome</name>
    <dbReference type="NCBI Taxonomy" id="652676"/>
    <lineage>
        <taxon>unclassified sequences</taxon>
        <taxon>metagenomes</taxon>
        <taxon>ecological metagenomes</taxon>
    </lineage>
</organism>
<evidence type="ECO:0000313" key="2">
    <source>
        <dbReference type="EMBL" id="VAX24811.1"/>
    </source>
</evidence>
<evidence type="ECO:0000256" key="1">
    <source>
        <dbReference type="SAM" id="Phobius"/>
    </source>
</evidence>
<dbReference type="GO" id="GO:0042910">
    <property type="term" value="F:xenobiotic transmembrane transporter activity"/>
    <property type="evidence" value="ECO:0007669"/>
    <property type="project" value="TreeGrafter"/>
</dbReference>
<dbReference type="SUPFAM" id="SSF82866">
    <property type="entry name" value="Multidrug efflux transporter AcrB transmembrane domain"/>
    <property type="match status" value="1"/>
</dbReference>
<proteinExistence type="predicted"/>